<organism evidence="19 20">
    <name type="scientific">Plakobranchus ocellatus</name>
    <dbReference type="NCBI Taxonomy" id="259542"/>
    <lineage>
        <taxon>Eukaryota</taxon>
        <taxon>Metazoa</taxon>
        <taxon>Spiralia</taxon>
        <taxon>Lophotrochozoa</taxon>
        <taxon>Mollusca</taxon>
        <taxon>Gastropoda</taxon>
        <taxon>Heterobranchia</taxon>
        <taxon>Euthyneura</taxon>
        <taxon>Panpulmonata</taxon>
        <taxon>Sacoglossa</taxon>
        <taxon>Placobranchoidea</taxon>
        <taxon>Plakobranchidae</taxon>
        <taxon>Plakobranchus</taxon>
    </lineage>
</organism>
<dbReference type="SUPFAM" id="SSF90112">
    <property type="entry name" value="Neurotransmitter-gated ion-channel transmembrane pore"/>
    <property type="match status" value="1"/>
</dbReference>
<feature type="signal peptide" evidence="16">
    <location>
        <begin position="1"/>
        <end position="16"/>
    </location>
</feature>
<feature type="region of interest" description="Disordered" evidence="14">
    <location>
        <begin position="424"/>
        <end position="450"/>
    </location>
</feature>
<feature type="transmembrane region" description="Helical" evidence="15">
    <location>
        <begin position="207"/>
        <end position="229"/>
    </location>
</feature>
<dbReference type="InterPro" id="IPR036719">
    <property type="entry name" value="Neuro-gated_channel_TM_sf"/>
</dbReference>
<evidence type="ECO:0000259" key="17">
    <source>
        <dbReference type="Pfam" id="PF02931"/>
    </source>
</evidence>
<evidence type="ECO:0000256" key="13">
    <source>
        <dbReference type="ARBA" id="ARBA00034099"/>
    </source>
</evidence>
<keyword evidence="6" id="KW-0406">Ion transport</keyword>
<keyword evidence="2" id="KW-1003">Cell membrane</keyword>
<name>A0AAV4DKT0_9GAST</name>
<dbReference type="Pfam" id="PF02932">
    <property type="entry name" value="Neur_chan_memb"/>
    <property type="match status" value="1"/>
</dbReference>
<feature type="region of interest" description="Disordered" evidence="14">
    <location>
        <begin position="128"/>
        <end position="164"/>
    </location>
</feature>
<dbReference type="GO" id="GO:0045211">
    <property type="term" value="C:postsynaptic membrane"/>
    <property type="evidence" value="ECO:0007669"/>
    <property type="project" value="InterPro"/>
</dbReference>
<evidence type="ECO:0000256" key="16">
    <source>
        <dbReference type="SAM" id="SignalP"/>
    </source>
</evidence>
<evidence type="ECO:0000256" key="9">
    <source>
        <dbReference type="ARBA" id="ARBA00023170"/>
    </source>
</evidence>
<keyword evidence="20" id="KW-1185">Reference proteome</keyword>
<evidence type="ECO:0000256" key="10">
    <source>
        <dbReference type="ARBA" id="ARBA00023180"/>
    </source>
</evidence>
<proteinExistence type="predicted"/>
<evidence type="ECO:0000256" key="1">
    <source>
        <dbReference type="ARBA" id="ARBA00022448"/>
    </source>
</evidence>
<keyword evidence="16" id="KW-0732">Signal</keyword>
<dbReference type="InterPro" id="IPR006029">
    <property type="entry name" value="Neurotrans-gated_channel_TM"/>
</dbReference>
<evidence type="ECO:0000256" key="15">
    <source>
        <dbReference type="SAM" id="Phobius"/>
    </source>
</evidence>
<comment type="subcellular location">
    <subcellularLocation>
        <location evidence="13">Synaptic cell membrane</location>
        <topology evidence="13">Multi-pass membrane protein</topology>
    </subcellularLocation>
</comment>
<dbReference type="InterPro" id="IPR006202">
    <property type="entry name" value="Neur_chan_lig-bd"/>
</dbReference>
<dbReference type="Pfam" id="PF02931">
    <property type="entry name" value="Neur_chan_LBD"/>
    <property type="match status" value="1"/>
</dbReference>
<dbReference type="Proteomes" id="UP000735302">
    <property type="component" value="Unassembled WGS sequence"/>
</dbReference>
<gene>
    <name evidence="19" type="ORF">PoB_007128900</name>
</gene>
<dbReference type="InterPro" id="IPR038050">
    <property type="entry name" value="Neuro_actylchol_rec"/>
</dbReference>
<dbReference type="Gene3D" id="1.20.58.390">
    <property type="entry name" value="Neurotransmitter-gated ion-channel transmembrane domain"/>
    <property type="match status" value="1"/>
</dbReference>
<evidence type="ECO:0000256" key="2">
    <source>
        <dbReference type="ARBA" id="ARBA00022475"/>
    </source>
</evidence>
<keyword evidence="4 15" id="KW-1133">Transmembrane helix</keyword>
<keyword evidence="3 15" id="KW-0812">Transmembrane</keyword>
<dbReference type="GO" id="GO:0022848">
    <property type="term" value="F:acetylcholine-gated monoatomic cation-selective channel activity"/>
    <property type="evidence" value="ECO:0007669"/>
    <property type="project" value="InterPro"/>
</dbReference>
<dbReference type="AlphaFoldDB" id="A0AAV4DKT0"/>
<dbReference type="PANTHER" id="PTHR18945">
    <property type="entry name" value="NEUROTRANSMITTER GATED ION CHANNEL"/>
    <property type="match status" value="1"/>
</dbReference>
<feature type="transmembrane region" description="Helical" evidence="15">
    <location>
        <begin position="492"/>
        <end position="515"/>
    </location>
</feature>
<dbReference type="InterPro" id="IPR036734">
    <property type="entry name" value="Neur_chan_lig-bd_sf"/>
</dbReference>
<reference evidence="19 20" key="1">
    <citation type="journal article" date="2021" name="Elife">
        <title>Chloroplast acquisition without the gene transfer in kleptoplastic sea slugs, Plakobranchus ocellatus.</title>
        <authorList>
            <person name="Maeda T."/>
            <person name="Takahashi S."/>
            <person name="Yoshida T."/>
            <person name="Shimamura S."/>
            <person name="Takaki Y."/>
            <person name="Nagai Y."/>
            <person name="Toyoda A."/>
            <person name="Suzuki Y."/>
            <person name="Arimoto A."/>
            <person name="Ishii H."/>
            <person name="Satoh N."/>
            <person name="Nishiyama T."/>
            <person name="Hasebe M."/>
            <person name="Maruyama T."/>
            <person name="Minagawa J."/>
            <person name="Obokata J."/>
            <person name="Shigenobu S."/>
        </authorList>
    </citation>
    <scope>NUCLEOTIDE SEQUENCE [LARGE SCALE GENOMIC DNA]</scope>
</reference>
<keyword evidence="11" id="KW-1071">Ligand-gated ion channel</keyword>
<accession>A0AAV4DKT0</accession>
<feature type="compositionally biased region" description="Basic residues" evidence="14">
    <location>
        <begin position="128"/>
        <end position="158"/>
    </location>
</feature>
<dbReference type="Gene3D" id="2.70.170.10">
    <property type="entry name" value="Neurotransmitter-gated ion-channel ligand-binding domain"/>
    <property type="match status" value="1"/>
</dbReference>
<evidence type="ECO:0000313" key="19">
    <source>
        <dbReference type="EMBL" id="GFO44784.1"/>
    </source>
</evidence>
<keyword evidence="9 19" id="KW-0675">Receptor</keyword>
<dbReference type="GO" id="GO:0004888">
    <property type="term" value="F:transmembrane signaling receptor activity"/>
    <property type="evidence" value="ECO:0007669"/>
    <property type="project" value="InterPro"/>
</dbReference>
<evidence type="ECO:0000256" key="14">
    <source>
        <dbReference type="SAM" id="MobiDB-lite"/>
    </source>
</evidence>
<evidence type="ECO:0000256" key="12">
    <source>
        <dbReference type="ARBA" id="ARBA00023303"/>
    </source>
</evidence>
<keyword evidence="7 15" id="KW-0472">Membrane</keyword>
<sequence length="519" mass="58863">MLLIFWIAISTPIVASIGDFKQKSYVNQQNITDETRLIDAILTGYNAASRPVYNASHTVTVKFGITLTQISDMDEVNQVLTMNVWLEQEWEDERLVWDPRDYNNLKILRLPCELLWLPDIVLYNRRSRKKRRRGRSRGKRRKMRSSGVRRKMMRRKRNWPSQNSSRRVIKDNVQDLQRTLVSNILSLVDVHSCLSTQHTVFLSPDSISIYLTVTMGMTSMSIILTVFVLQLHHVGPHKRPVPKWLHTIVVGVLARLVCMSRDSQSFKQHRLTSSTASAKKSHTVTVRVDPIKSSEYRRGSCFSGDLRRLDSPYGDDQSGRQYTGKSDYLALSADVDNCGNNSGYVEENTSPNLRVQDMLNLTSRRTNCNGDGLKKQSNPNTFSQRTPDLGHGKFDEQETCSSPLIPHTQCTPFSPRVAAAYRSSSSNRFNPSGDSSHSAQGQGSLQSSPTSKLSFMQAGFTPQIGCMDGPALERYQQLVLEWQFFAHVMDRLLFWLFLVLAIVCSLAILVIKPLFKPAL</sequence>
<dbReference type="InterPro" id="IPR002394">
    <property type="entry name" value="Nicotinic_acetylcholine_rcpt"/>
</dbReference>
<evidence type="ECO:0000259" key="18">
    <source>
        <dbReference type="Pfam" id="PF02932"/>
    </source>
</evidence>
<feature type="domain" description="Neurotransmitter-gated ion-channel transmembrane" evidence="18">
    <location>
        <begin position="209"/>
        <end position="348"/>
    </location>
</feature>
<evidence type="ECO:0000256" key="8">
    <source>
        <dbReference type="ARBA" id="ARBA00023157"/>
    </source>
</evidence>
<evidence type="ECO:0000313" key="20">
    <source>
        <dbReference type="Proteomes" id="UP000735302"/>
    </source>
</evidence>
<keyword evidence="5" id="KW-0770">Synapse</keyword>
<evidence type="ECO:0000256" key="6">
    <source>
        <dbReference type="ARBA" id="ARBA00023065"/>
    </source>
</evidence>
<feature type="region of interest" description="Disordered" evidence="14">
    <location>
        <begin position="368"/>
        <end position="398"/>
    </location>
</feature>
<dbReference type="InterPro" id="IPR006201">
    <property type="entry name" value="Neur_channel"/>
</dbReference>
<evidence type="ECO:0000256" key="3">
    <source>
        <dbReference type="ARBA" id="ARBA00022692"/>
    </source>
</evidence>
<feature type="chain" id="PRO_5043909982" evidence="16">
    <location>
        <begin position="17"/>
        <end position="519"/>
    </location>
</feature>
<keyword evidence="12" id="KW-0407">Ion channel</keyword>
<dbReference type="SUPFAM" id="SSF63712">
    <property type="entry name" value="Nicotinic receptor ligand binding domain-like"/>
    <property type="match status" value="1"/>
</dbReference>
<dbReference type="PRINTS" id="PR00254">
    <property type="entry name" value="NICOTINICR"/>
</dbReference>
<keyword evidence="10" id="KW-0325">Glycoprotein</keyword>
<evidence type="ECO:0000256" key="7">
    <source>
        <dbReference type="ARBA" id="ARBA00023136"/>
    </source>
</evidence>
<comment type="caution">
    <text evidence="19">The sequence shown here is derived from an EMBL/GenBank/DDBJ whole genome shotgun (WGS) entry which is preliminary data.</text>
</comment>
<protein>
    <submittedName>
        <fullName evidence="19">Neuronal acetylcholine receptor subunit alpha-2</fullName>
    </submittedName>
</protein>
<evidence type="ECO:0000256" key="11">
    <source>
        <dbReference type="ARBA" id="ARBA00023286"/>
    </source>
</evidence>
<keyword evidence="8" id="KW-1015">Disulfide bond</keyword>
<keyword evidence="1" id="KW-0813">Transport</keyword>
<evidence type="ECO:0000256" key="5">
    <source>
        <dbReference type="ARBA" id="ARBA00023018"/>
    </source>
</evidence>
<feature type="domain" description="Neurotransmitter-gated ion-channel ligand-binding" evidence="17">
    <location>
        <begin position="34"/>
        <end position="130"/>
    </location>
</feature>
<dbReference type="EMBL" id="BLXT01007982">
    <property type="protein sequence ID" value="GFO44784.1"/>
    <property type="molecule type" value="Genomic_DNA"/>
</dbReference>
<feature type="compositionally biased region" description="Polar residues" evidence="14">
    <location>
        <begin position="368"/>
        <end position="386"/>
    </location>
</feature>
<evidence type="ECO:0000256" key="4">
    <source>
        <dbReference type="ARBA" id="ARBA00022989"/>
    </source>
</evidence>